<dbReference type="NCBIfam" id="NF006579">
    <property type="entry name" value="PRK09104.1"/>
    <property type="match status" value="1"/>
</dbReference>
<dbReference type="Pfam" id="PF07687">
    <property type="entry name" value="M20_dimer"/>
    <property type="match status" value="1"/>
</dbReference>
<reference evidence="5 6" key="1">
    <citation type="submission" date="2016-10" db="EMBL/GenBank/DDBJ databases">
        <title>The Draft Genome Sequence of the Potato Rhizosphere Bacteria Ochrobactrum sp. IPA7.2.</title>
        <authorList>
            <person name="Gogoleva N.E."/>
            <person name="Khlopko Y.A."/>
            <person name="Burygin G.L."/>
            <person name="Plotnikov A.O."/>
        </authorList>
    </citation>
    <scope>NUCLEOTIDE SEQUENCE [LARGE SCALE GENOMIC DNA]</scope>
    <source>
        <strain evidence="5 6">IPA7.2</strain>
    </source>
</reference>
<dbReference type="SUPFAM" id="SSF55031">
    <property type="entry name" value="Bacterial exopeptidase dimerisation domain"/>
    <property type="match status" value="1"/>
</dbReference>
<dbReference type="AlphaFoldDB" id="A0A1J6HKF7"/>
<dbReference type="EMBL" id="MOEC01000013">
    <property type="protein sequence ID" value="OIS92875.1"/>
    <property type="molecule type" value="Genomic_DNA"/>
</dbReference>
<dbReference type="SUPFAM" id="SSF53187">
    <property type="entry name" value="Zn-dependent exopeptidases"/>
    <property type="match status" value="1"/>
</dbReference>
<dbReference type="OrthoDB" id="9761532at2"/>
<evidence type="ECO:0000259" key="4">
    <source>
        <dbReference type="Pfam" id="PF07687"/>
    </source>
</evidence>
<evidence type="ECO:0000256" key="2">
    <source>
        <dbReference type="ARBA" id="ARBA00022723"/>
    </source>
</evidence>
<keyword evidence="6" id="KW-1185">Reference proteome</keyword>
<dbReference type="GO" id="GO:0008233">
    <property type="term" value="F:peptidase activity"/>
    <property type="evidence" value="ECO:0007669"/>
    <property type="project" value="UniProtKB-KW"/>
</dbReference>
<dbReference type="InterPro" id="IPR011650">
    <property type="entry name" value="Peptidase_M20_dimer"/>
</dbReference>
<keyword evidence="3" id="KW-0378">Hydrolase</keyword>
<accession>A0A1J6HKF7</accession>
<comment type="caution">
    <text evidence="5">The sequence shown here is derived from an EMBL/GenBank/DDBJ whole genome shotgun (WGS) entry which is preliminary data.</text>
</comment>
<dbReference type="Gene3D" id="3.30.70.360">
    <property type="match status" value="1"/>
</dbReference>
<dbReference type="Gene3D" id="3.40.630.10">
    <property type="entry name" value="Zn peptidases"/>
    <property type="match status" value="1"/>
</dbReference>
<evidence type="ECO:0000313" key="5">
    <source>
        <dbReference type="EMBL" id="OIS92875.1"/>
    </source>
</evidence>
<organism evidence="5 6">
    <name type="scientific">Brucella cytisi</name>
    <dbReference type="NCBI Taxonomy" id="407152"/>
    <lineage>
        <taxon>Bacteria</taxon>
        <taxon>Pseudomonadati</taxon>
        <taxon>Pseudomonadota</taxon>
        <taxon>Alphaproteobacteria</taxon>
        <taxon>Hyphomicrobiales</taxon>
        <taxon>Brucellaceae</taxon>
        <taxon>Brucella/Ochrobactrum group</taxon>
        <taxon>Brucella</taxon>
    </lineage>
</organism>
<protein>
    <submittedName>
        <fullName evidence="5">Peptidase M20</fullName>
    </submittedName>
</protein>
<proteinExistence type="predicted"/>
<dbReference type="PANTHER" id="PTHR43270">
    <property type="entry name" value="BETA-ALA-HIS DIPEPTIDASE"/>
    <property type="match status" value="1"/>
</dbReference>
<gene>
    <name evidence="5" type="ORF">BLA27_14420</name>
</gene>
<dbReference type="PANTHER" id="PTHR43270:SF12">
    <property type="entry name" value="SUCCINYL-DIAMINOPIMELATE DESUCCINYLASE"/>
    <property type="match status" value="1"/>
</dbReference>
<sequence>MVEDVKFAGNAIDAALQEADRNLEEGLHKLLELIAIPSISSDSSGVEGIDHAARWLENELAQLGFKARVVETEGHPLVLARSTGTVVEKTPRMLFYGHYDVQPVGEPQAWKHAPFAPEIIEEDGLRRFYGRGASDSKSQLWTFIEGLRAWKNIHGDFPGQVIVLLEGEEESGSHSLPAFLEAHKEELSCDVAFICDSDMWSPTQPALSIRLKGLLHEKIVIKTPNDDLHSGFFGAVAANPVRILSRILAGIHDENGRVTIEGFYDDVNDISPELRQQWQALGQETDLVDKVDLRGGVIENGYSLLEAIWGRPTVDINGITGGNQGPGERSVIPGSATARLSFRLVEGQDPARIRELFQAFVRARLPYGCTAEFEGFPGSSAVTMPEDNPFVKATARGLAEEWGKPTVLKGSGGSIPLAQQFRHMLGIDCIVIGFILPDDAIHAPDERYDVGRFHKGVRSWVRILEEIRKSTNTPGPGN</sequence>
<dbReference type="InterPro" id="IPR051458">
    <property type="entry name" value="Cyt/Met_Dipeptidase"/>
</dbReference>
<dbReference type="InterPro" id="IPR002933">
    <property type="entry name" value="Peptidase_M20"/>
</dbReference>
<evidence type="ECO:0000256" key="1">
    <source>
        <dbReference type="ARBA" id="ARBA00022670"/>
    </source>
</evidence>
<feature type="domain" description="Peptidase M20 dimerisation" evidence="4">
    <location>
        <begin position="212"/>
        <end position="366"/>
    </location>
</feature>
<dbReference type="InterPro" id="IPR036264">
    <property type="entry name" value="Bact_exopeptidase_dim_dom"/>
</dbReference>
<dbReference type="Pfam" id="PF01546">
    <property type="entry name" value="Peptidase_M20"/>
    <property type="match status" value="1"/>
</dbReference>
<keyword evidence="2" id="KW-0479">Metal-binding</keyword>
<dbReference type="GO" id="GO:0046872">
    <property type="term" value="F:metal ion binding"/>
    <property type="evidence" value="ECO:0007669"/>
    <property type="project" value="UniProtKB-KW"/>
</dbReference>
<dbReference type="Proteomes" id="UP000182985">
    <property type="component" value="Unassembled WGS sequence"/>
</dbReference>
<evidence type="ECO:0000256" key="3">
    <source>
        <dbReference type="ARBA" id="ARBA00022801"/>
    </source>
</evidence>
<keyword evidence="1" id="KW-0645">Protease</keyword>
<dbReference type="GO" id="GO:0006508">
    <property type="term" value="P:proteolysis"/>
    <property type="evidence" value="ECO:0007669"/>
    <property type="project" value="UniProtKB-KW"/>
</dbReference>
<name>A0A1J6HKF7_9HYPH</name>
<dbReference type="RefSeq" id="WP_071632343.1">
    <property type="nucleotide sequence ID" value="NZ_MOEC01000013.1"/>
</dbReference>
<evidence type="ECO:0000313" key="6">
    <source>
        <dbReference type="Proteomes" id="UP000182985"/>
    </source>
</evidence>